<organism evidence="2">
    <name type="scientific">uncultured Frankineae bacterium</name>
    <dbReference type="NCBI Taxonomy" id="437475"/>
    <lineage>
        <taxon>Bacteria</taxon>
        <taxon>Bacillati</taxon>
        <taxon>Actinomycetota</taxon>
        <taxon>Actinomycetes</taxon>
        <taxon>Frankiales</taxon>
        <taxon>environmental samples</taxon>
    </lineage>
</organism>
<sequence>MTLAPPEIDLEAVRTAAGSVPDPEIRRTLAELDLLDEVETDGEGEVVVRYHLTSPLCPSPFAIDIGREVRRRVEQLPGVRRCRVDIRDHFIAADISGQVNESPVGDAPSWL</sequence>
<reference evidence="2" key="1">
    <citation type="submission" date="2020-02" db="EMBL/GenBank/DDBJ databases">
        <authorList>
            <person name="Meier V. D."/>
        </authorList>
    </citation>
    <scope>NUCLEOTIDE SEQUENCE</scope>
    <source>
        <strain evidence="2">AVDCRST_MAG16</strain>
    </source>
</reference>
<proteinExistence type="predicted"/>
<dbReference type="InterPro" id="IPR002744">
    <property type="entry name" value="MIP18-like"/>
</dbReference>
<dbReference type="Pfam" id="PF01883">
    <property type="entry name" value="FeS_assembly_P"/>
    <property type="match status" value="1"/>
</dbReference>
<gene>
    <name evidence="2" type="ORF">AVDCRST_MAG16-2542</name>
</gene>
<dbReference type="InterPro" id="IPR034904">
    <property type="entry name" value="FSCA_dom_sf"/>
</dbReference>
<evidence type="ECO:0000259" key="1">
    <source>
        <dbReference type="Pfam" id="PF01883"/>
    </source>
</evidence>
<protein>
    <recommendedName>
        <fullName evidence="1">MIP18 family-like domain-containing protein</fullName>
    </recommendedName>
</protein>
<dbReference type="Gene3D" id="3.30.300.130">
    <property type="entry name" value="Fe-S cluster assembly (FSCA)"/>
    <property type="match status" value="1"/>
</dbReference>
<dbReference type="SUPFAM" id="SSF117916">
    <property type="entry name" value="Fe-S cluster assembly (FSCA) domain-like"/>
    <property type="match status" value="1"/>
</dbReference>
<dbReference type="PANTHER" id="PTHR42831:SF1">
    <property type="entry name" value="FE-S PROTEIN MATURATION AUXILIARY FACTOR YITW"/>
    <property type="match status" value="1"/>
</dbReference>
<name>A0A6J4MAI0_9ACTN</name>
<accession>A0A6J4MAI0</accession>
<dbReference type="AlphaFoldDB" id="A0A6J4MAI0"/>
<feature type="domain" description="MIP18 family-like" evidence="1">
    <location>
        <begin position="11"/>
        <end position="85"/>
    </location>
</feature>
<evidence type="ECO:0000313" key="2">
    <source>
        <dbReference type="EMBL" id="CAA9354486.1"/>
    </source>
</evidence>
<dbReference type="PANTHER" id="PTHR42831">
    <property type="entry name" value="FE-S PROTEIN MATURATION AUXILIARY FACTOR YITW"/>
    <property type="match status" value="1"/>
</dbReference>
<dbReference type="InterPro" id="IPR052339">
    <property type="entry name" value="Fe-S_Maturation_MIP18"/>
</dbReference>
<dbReference type="EMBL" id="CADCUE010000241">
    <property type="protein sequence ID" value="CAA9354486.1"/>
    <property type="molecule type" value="Genomic_DNA"/>
</dbReference>